<dbReference type="SMART" id="SM00353">
    <property type="entry name" value="HLH"/>
    <property type="match status" value="1"/>
</dbReference>
<dbReference type="CDD" id="cd19710">
    <property type="entry name" value="bHLH_TS_TCF24"/>
    <property type="match status" value="1"/>
</dbReference>
<dbReference type="SUPFAM" id="SSF47459">
    <property type="entry name" value="HLH, helix-loop-helix DNA-binding domain"/>
    <property type="match status" value="1"/>
</dbReference>
<dbReference type="Pfam" id="PF00010">
    <property type="entry name" value="HLH"/>
    <property type="match status" value="1"/>
</dbReference>
<dbReference type="GO" id="GO:0000977">
    <property type="term" value="F:RNA polymerase II transcription regulatory region sequence-specific DNA binding"/>
    <property type="evidence" value="ECO:0007669"/>
    <property type="project" value="TreeGrafter"/>
</dbReference>
<comment type="caution">
    <text evidence="3">The sequence shown here is derived from an EMBL/GenBank/DDBJ whole genome shotgun (WGS) entry which is preliminary data.</text>
</comment>
<dbReference type="InterPro" id="IPR050283">
    <property type="entry name" value="E-box_TF_Regulators"/>
</dbReference>
<accession>A0A9Q1BUW2</accession>
<feature type="compositionally biased region" description="Basic residues" evidence="1">
    <location>
        <begin position="37"/>
        <end position="47"/>
    </location>
</feature>
<dbReference type="InterPro" id="IPR011598">
    <property type="entry name" value="bHLH_dom"/>
</dbReference>
<sequence length="208" mass="22629">MEETSTNVFDQESLQASVANLPSPPTEDTTSKIPEKIHKKRGRKRKSEKAVTITDETNGPRPVKRGRGRPPRSAHIANSAIGNLPGDGEQDGANAARERSRVKTLRDAFLELQRSLPSVPPDTKLSKLDVLVLATTYISHLMKTLDEGDSSVVNSEDSKISEKQHRLKTNGLLHPVKKWPMRSRLYAGAGGIPIPAVLDTPSPSSASI</sequence>
<dbReference type="EMBL" id="JAIZAY010000011">
    <property type="protein sequence ID" value="KAJ8033205.1"/>
    <property type="molecule type" value="Genomic_DNA"/>
</dbReference>
<proteinExistence type="predicted"/>
<dbReference type="GO" id="GO:0032502">
    <property type="term" value="P:developmental process"/>
    <property type="evidence" value="ECO:0007669"/>
    <property type="project" value="TreeGrafter"/>
</dbReference>
<dbReference type="OrthoDB" id="10063436at2759"/>
<keyword evidence="4" id="KW-1185">Reference proteome</keyword>
<dbReference type="AlphaFoldDB" id="A0A9Q1BUW2"/>
<feature type="compositionally biased region" description="Polar residues" evidence="1">
    <location>
        <begin position="1"/>
        <end position="28"/>
    </location>
</feature>
<dbReference type="Proteomes" id="UP001152320">
    <property type="component" value="Chromosome 11"/>
</dbReference>
<dbReference type="PROSITE" id="PS50888">
    <property type="entry name" value="BHLH"/>
    <property type="match status" value="1"/>
</dbReference>
<organism evidence="3 4">
    <name type="scientific">Holothuria leucospilota</name>
    <name type="common">Black long sea cucumber</name>
    <name type="synonym">Mertensiothuria leucospilota</name>
    <dbReference type="NCBI Taxonomy" id="206669"/>
    <lineage>
        <taxon>Eukaryota</taxon>
        <taxon>Metazoa</taxon>
        <taxon>Echinodermata</taxon>
        <taxon>Eleutherozoa</taxon>
        <taxon>Echinozoa</taxon>
        <taxon>Holothuroidea</taxon>
        <taxon>Aspidochirotacea</taxon>
        <taxon>Aspidochirotida</taxon>
        <taxon>Holothuriidae</taxon>
        <taxon>Holothuria</taxon>
    </lineage>
</organism>
<evidence type="ECO:0000313" key="3">
    <source>
        <dbReference type="EMBL" id="KAJ8033205.1"/>
    </source>
</evidence>
<name>A0A9Q1BUW2_HOLLE</name>
<evidence type="ECO:0000259" key="2">
    <source>
        <dbReference type="PROSITE" id="PS50888"/>
    </source>
</evidence>
<feature type="domain" description="BHLH" evidence="2">
    <location>
        <begin position="89"/>
        <end position="141"/>
    </location>
</feature>
<feature type="region of interest" description="Disordered" evidence="1">
    <location>
        <begin position="1"/>
        <end position="97"/>
    </location>
</feature>
<dbReference type="GO" id="GO:0000981">
    <property type="term" value="F:DNA-binding transcription factor activity, RNA polymerase II-specific"/>
    <property type="evidence" value="ECO:0007669"/>
    <property type="project" value="TreeGrafter"/>
</dbReference>
<dbReference type="InterPro" id="IPR036638">
    <property type="entry name" value="HLH_DNA-bd_sf"/>
</dbReference>
<dbReference type="PANTHER" id="PTHR23349:SF111">
    <property type="entry name" value="BHLH DOMAIN-CONTAINING PROTEIN"/>
    <property type="match status" value="1"/>
</dbReference>
<evidence type="ECO:0000313" key="4">
    <source>
        <dbReference type="Proteomes" id="UP001152320"/>
    </source>
</evidence>
<gene>
    <name evidence="3" type="ORF">HOLleu_23368</name>
</gene>
<dbReference type="GO" id="GO:0046983">
    <property type="term" value="F:protein dimerization activity"/>
    <property type="evidence" value="ECO:0007669"/>
    <property type="project" value="InterPro"/>
</dbReference>
<feature type="compositionally biased region" description="Basic residues" evidence="1">
    <location>
        <begin position="62"/>
        <end position="72"/>
    </location>
</feature>
<evidence type="ECO:0000256" key="1">
    <source>
        <dbReference type="SAM" id="MobiDB-lite"/>
    </source>
</evidence>
<dbReference type="PANTHER" id="PTHR23349">
    <property type="entry name" value="BASIC HELIX-LOOP-HELIX TRANSCRIPTION FACTOR, TWIST"/>
    <property type="match status" value="1"/>
</dbReference>
<dbReference type="Gene3D" id="4.10.280.10">
    <property type="entry name" value="Helix-loop-helix DNA-binding domain"/>
    <property type="match status" value="1"/>
</dbReference>
<protein>
    <submittedName>
        <fullName evidence="3">Transcription factor 24</fullName>
    </submittedName>
</protein>
<reference evidence="3" key="1">
    <citation type="submission" date="2021-10" db="EMBL/GenBank/DDBJ databases">
        <title>Tropical sea cucumber genome reveals ecological adaptation and Cuvierian tubules defense mechanism.</title>
        <authorList>
            <person name="Chen T."/>
        </authorList>
    </citation>
    <scope>NUCLEOTIDE SEQUENCE</scope>
    <source>
        <strain evidence="3">Nanhai2018</strain>
        <tissue evidence="3">Muscle</tissue>
    </source>
</reference>